<evidence type="ECO:0000313" key="1">
    <source>
        <dbReference type="EMBL" id="KAJ0215722.1"/>
    </source>
</evidence>
<protein>
    <submittedName>
        <fullName evidence="1">Uncharacterized protein</fullName>
    </submittedName>
</protein>
<dbReference type="Proteomes" id="UP000235145">
    <property type="component" value="Unassembled WGS sequence"/>
</dbReference>
<dbReference type="EMBL" id="NBSK02000003">
    <property type="protein sequence ID" value="KAJ0215722.1"/>
    <property type="molecule type" value="Genomic_DNA"/>
</dbReference>
<proteinExistence type="predicted"/>
<keyword evidence="2" id="KW-1185">Reference proteome</keyword>
<organism evidence="1 2">
    <name type="scientific">Lactuca sativa</name>
    <name type="common">Garden lettuce</name>
    <dbReference type="NCBI Taxonomy" id="4236"/>
    <lineage>
        <taxon>Eukaryota</taxon>
        <taxon>Viridiplantae</taxon>
        <taxon>Streptophyta</taxon>
        <taxon>Embryophyta</taxon>
        <taxon>Tracheophyta</taxon>
        <taxon>Spermatophyta</taxon>
        <taxon>Magnoliopsida</taxon>
        <taxon>eudicotyledons</taxon>
        <taxon>Gunneridae</taxon>
        <taxon>Pentapetalae</taxon>
        <taxon>asterids</taxon>
        <taxon>campanulids</taxon>
        <taxon>Asterales</taxon>
        <taxon>Asteraceae</taxon>
        <taxon>Cichorioideae</taxon>
        <taxon>Cichorieae</taxon>
        <taxon>Lactucinae</taxon>
        <taxon>Lactuca</taxon>
    </lineage>
</organism>
<reference evidence="1 2" key="1">
    <citation type="journal article" date="2017" name="Nat. Commun.">
        <title>Genome assembly with in vitro proximity ligation data and whole-genome triplication in lettuce.</title>
        <authorList>
            <person name="Reyes-Chin-Wo S."/>
            <person name="Wang Z."/>
            <person name="Yang X."/>
            <person name="Kozik A."/>
            <person name="Arikit S."/>
            <person name="Song C."/>
            <person name="Xia L."/>
            <person name="Froenicke L."/>
            <person name="Lavelle D.O."/>
            <person name="Truco M.J."/>
            <person name="Xia R."/>
            <person name="Zhu S."/>
            <person name="Xu C."/>
            <person name="Xu H."/>
            <person name="Xu X."/>
            <person name="Cox K."/>
            <person name="Korf I."/>
            <person name="Meyers B.C."/>
            <person name="Michelmore R.W."/>
        </authorList>
    </citation>
    <scope>NUCLEOTIDE SEQUENCE [LARGE SCALE GENOMIC DNA]</scope>
    <source>
        <strain evidence="2">cv. Salinas</strain>
        <tissue evidence="1">Seedlings</tissue>
    </source>
</reference>
<name>A0A9R1VXF1_LACSA</name>
<evidence type="ECO:0000313" key="2">
    <source>
        <dbReference type="Proteomes" id="UP000235145"/>
    </source>
</evidence>
<sequence>MEACIKSNYPCVPLEEAQGSLLLLHCNNPSSHLFCSYVFFVGNIDIVSKFIDLESLSGVIKEEWRQVRHTFKKISTNLVYSEAHIS</sequence>
<gene>
    <name evidence="1" type="ORF">LSAT_V11C300147220</name>
</gene>
<accession>A0A9R1VXF1</accession>
<comment type="caution">
    <text evidence="1">The sequence shown here is derived from an EMBL/GenBank/DDBJ whole genome shotgun (WGS) entry which is preliminary data.</text>
</comment>
<dbReference type="AlphaFoldDB" id="A0A9R1VXF1"/>